<evidence type="ECO:0000259" key="2">
    <source>
        <dbReference type="Pfam" id="PF10099"/>
    </source>
</evidence>
<dbReference type="InterPro" id="IPR018764">
    <property type="entry name" value="RskA_C"/>
</dbReference>
<feature type="transmembrane region" description="Helical" evidence="1">
    <location>
        <begin position="111"/>
        <end position="134"/>
    </location>
</feature>
<name>A0A4Q1D704_9BACT</name>
<dbReference type="OrthoDB" id="1420916at2"/>
<feature type="domain" description="Anti-sigma K factor RskA C-terminal" evidence="2">
    <location>
        <begin position="115"/>
        <end position="273"/>
    </location>
</feature>
<organism evidence="3 4">
    <name type="scientific">Filimonas effusa</name>
    <dbReference type="NCBI Taxonomy" id="2508721"/>
    <lineage>
        <taxon>Bacteria</taxon>
        <taxon>Pseudomonadati</taxon>
        <taxon>Bacteroidota</taxon>
        <taxon>Chitinophagia</taxon>
        <taxon>Chitinophagales</taxon>
        <taxon>Chitinophagaceae</taxon>
        <taxon>Filimonas</taxon>
    </lineage>
</organism>
<dbReference type="Pfam" id="PF10099">
    <property type="entry name" value="RskA_C"/>
    <property type="match status" value="1"/>
</dbReference>
<gene>
    <name evidence="3" type="ORF">ESB13_15290</name>
</gene>
<dbReference type="AlphaFoldDB" id="A0A4Q1D704"/>
<comment type="caution">
    <text evidence="3">The sequence shown here is derived from an EMBL/GenBank/DDBJ whole genome shotgun (WGS) entry which is preliminary data.</text>
</comment>
<keyword evidence="1" id="KW-0472">Membrane</keyword>
<keyword evidence="1" id="KW-0812">Transmembrane</keyword>
<evidence type="ECO:0000313" key="4">
    <source>
        <dbReference type="Proteomes" id="UP000290545"/>
    </source>
</evidence>
<proteinExistence type="predicted"/>
<evidence type="ECO:0000313" key="3">
    <source>
        <dbReference type="EMBL" id="RXK83457.1"/>
    </source>
</evidence>
<keyword evidence="4" id="KW-1185">Reference proteome</keyword>
<accession>A0A4Q1D704</accession>
<dbReference type="InterPro" id="IPR051474">
    <property type="entry name" value="Anti-sigma-K/W_factor"/>
</dbReference>
<protein>
    <submittedName>
        <fullName evidence="3">Anti-sigma factor</fullName>
    </submittedName>
</protein>
<reference evidence="3 4" key="1">
    <citation type="submission" date="2019-01" db="EMBL/GenBank/DDBJ databases">
        <title>Filimonas sp. strain TTM-71.</title>
        <authorList>
            <person name="Chen W.-M."/>
        </authorList>
    </citation>
    <scope>NUCLEOTIDE SEQUENCE [LARGE SCALE GENOMIC DNA]</scope>
    <source>
        <strain evidence="3 4">TTM-71</strain>
    </source>
</reference>
<keyword evidence="1" id="KW-1133">Transmembrane helix</keyword>
<dbReference type="GO" id="GO:0006417">
    <property type="term" value="P:regulation of translation"/>
    <property type="evidence" value="ECO:0007669"/>
    <property type="project" value="TreeGrafter"/>
</dbReference>
<dbReference type="PANTHER" id="PTHR37461:SF1">
    <property type="entry name" value="ANTI-SIGMA-K FACTOR RSKA"/>
    <property type="match status" value="1"/>
</dbReference>
<dbReference type="PANTHER" id="PTHR37461">
    <property type="entry name" value="ANTI-SIGMA-K FACTOR RSKA"/>
    <property type="match status" value="1"/>
</dbReference>
<evidence type="ECO:0000256" key="1">
    <source>
        <dbReference type="SAM" id="Phobius"/>
    </source>
</evidence>
<dbReference type="GO" id="GO:0005886">
    <property type="term" value="C:plasma membrane"/>
    <property type="evidence" value="ECO:0007669"/>
    <property type="project" value="InterPro"/>
</dbReference>
<sequence>MVVDIQAYIQSGIIESYVLGLASHEETEELLRLASEHPAVQKAILAAEAAFERNAIANAITPGNDIRNNLLSALQQDFTASAPPDEDFAPRQSSLTSIKTGSSKPVVKASIWKAMAAAAIILLVVSAAINFYLYNHYRSSHDKYVALLAEKNSLQASVDITQARFQQMNESMSLMADPAMALVKMPGVAGKESNLATVYWNSQTKEVYLLQNHLPQVPAGKQYQLWAIVNGKPVDAGMVATTCTGLCKMKTIPTAQAFAITLENQGGSPVPGPDMFVLGKV</sequence>
<dbReference type="GO" id="GO:0016989">
    <property type="term" value="F:sigma factor antagonist activity"/>
    <property type="evidence" value="ECO:0007669"/>
    <property type="project" value="TreeGrafter"/>
</dbReference>
<dbReference type="Proteomes" id="UP000290545">
    <property type="component" value="Unassembled WGS sequence"/>
</dbReference>
<dbReference type="EMBL" id="SDHZ01000002">
    <property type="protein sequence ID" value="RXK83457.1"/>
    <property type="molecule type" value="Genomic_DNA"/>
</dbReference>